<name>A0A0W0U1K1_9GAMM</name>
<keyword evidence="1" id="KW-0808">Transferase</keyword>
<dbReference type="AlphaFoldDB" id="A0A0W0U1K1"/>
<protein>
    <submittedName>
        <fullName evidence="1">Methylase</fullName>
    </submittedName>
</protein>
<evidence type="ECO:0000313" key="1">
    <source>
        <dbReference type="EMBL" id="KTD01950.1"/>
    </source>
</evidence>
<dbReference type="InterPro" id="IPR014777">
    <property type="entry name" value="4pyrrole_Mease_sub1"/>
</dbReference>
<dbReference type="InterPro" id="IPR000878">
    <property type="entry name" value="4pyrrol_Mease"/>
</dbReference>
<dbReference type="Proteomes" id="UP000054785">
    <property type="component" value="Unassembled WGS sequence"/>
</dbReference>
<dbReference type="STRING" id="45065.Lgee_0812"/>
<dbReference type="EMBL" id="LNYC01000024">
    <property type="protein sequence ID" value="KTD01950.1"/>
    <property type="molecule type" value="Genomic_DNA"/>
</dbReference>
<dbReference type="GO" id="GO:0008168">
    <property type="term" value="F:methyltransferase activity"/>
    <property type="evidence" value="ECO:0007669"/>
    <property type="project" value="UniProtKB-KW"/>
</dbReference>
<comment type="caution">
    <text evidence="1">The sequence shown here is derived from an EMBL/GenBank/DDBJ whole genome shotgun (WGS) entry which is preliminary data.</text>
</comment>
<dbReference type="CDD" id="cd19916">
    <property type="entry name" value="OphMA_like"/>
    <property type="match status" value="1"/>
</dbReference>
<sequence length="266" mass="29941">MHTLIVVGSGIKSIAHITGETKKVIQHADKVLYLVNEDNLKAWIQREAKEAESLEPAYYSSQKRIDAYHQITTHIVNEYHKVKNLCVVFYGHPSVFAESALNAVKKINAANGHAILLPAVSAMDCLFSDLQIDPGDQGCYAIDATELLIYERSVDVHAHTLLWQIANLGMADTNQSQKINVLCDYLHDFYPEDYQVCLYEAAILPTQKPRIKWLLLKDLVQVAINPVSTLYIPPMSKPSLSKKYLDLLEMDVEHYQLSADSNTTSK</sequence>
<dbReference type="Pfam" id="PF00590">
    <property type="entry name" value="TP_methylase"/>
    <property type="match status" value="1"/>
</dbReference>
<organism evidence="1 2">
    <name type="scientific">Legionella geestiana</name>
    <dbReference type="NCBI Taxonomy" id="45065"/>
    <lineage>
        <taxon>Bacteria</taxon>
        <taxon>Pseudomonadati</taxon>
        <taxon>Pseudomonadota</taxon>
        <taxon>Gammaproteobacteria</taxon>
        <taxon>Legionellales</taxon>
        <taxon>Legionellaceae</taxon>
        <taxon>Legionella</taxon>
    </lineage>
</organism>
<dbReference type="Gene3D" id="3.40.1010.10">
    <property type="entry name" value="Cobalt-precorrin-4 Transmethylase, Domain 1"/>
    <property type="match status" value="1"/>
</dbReference>
<keyword evidence="1" id="KW-0489">Methyltransferase</keyword>
<gene>
    <name evidence="1" type="ORF">Lgee_0812</name>
</gene>
<dbReference type="PATRIC" id="fig|45065.4.peg.871"/>
<reference evidence="1 2" key="1">
    <citation type="submission" date="2015-11" db="EMBL/GenBank/DDBJ databases">
        <title>Genomic analysis of 38 Legionella species identifies large and diverse effector repertoires.</title>
        <authorList>
            <person name="Burstein D."/>
            <person name="Amaro F."/>
            <person name="Zusman T."/>
            <person name="Lifshitz Z."/>
            <person name="Cohen O."/>
            <person name="Gilbert J.A."/>
            <person name="Pupko T."/>
            <person name="Shuman H.A."/>
            <person name="Segal G."/>
        </authorList>
    </citation>
    <scope>NUCLEOTIDE SEQUENCE [LARGE SCALE GENOMIC DNA]</scope>
    <source>
        <strain evidence="1 2">ATCC 49504</strain>
    </source>
</reference>
<keyword evidence="2" id="KW-1185">Reference proteome</keyword>
<dbReference type="InterPro" id="IPR035996">
    <property type="entry name" value="4pyrrol_Methylase_sf"/>
</dbReference>
<proteinExistence type="predicted"/>
<evidence type="ECO:0000313" key="2">
    <source>
        <dbReference type="Proteomes" id="UP000054785"/>
    </source>
</evidence>
<accession>A0A0W0U1K1</accession>
<dbReference type="OrthoDB" id="1459304at2"/>
<dbReference type="GO" id="GO:0032259">
    <property type="term" value="P:methylation"/>
    <property type="evidence" value="ECO:0007669"/>
    <property type="project" value="UniProtKB-KW"/>
</dbReference>
<dbReference type="SUPFAM" id="SSF53790">
    <property type="entry name" value="Tetrapyrrole methylase"/>
    <property type="match status" value="1"/>
</dbReference>
<dbReference type="RefSeq" id="WP_058387082.1">
    <property type="nucleotide sequence ID" value="NZ_CAAAHN010000037.1"/>
</dbReference>